<dbReference type="Gene3D" id="1.20.120.20">
    <property type="entry name" value="Apolipoprotein"/>
    <property type="match status" value="1"/>
</dbReference>
<dbReference type="RefSeq" id="WP_047132647.1">
    <property type="nucleotide sequence ID" value="NZ_CP015114.1"/>
</dbReference>
<keyword evidence="1" id="KW-0472">Membrane</keyword>
<dbReference type="Proteomes" id="UP000595942">
    <property type="component" value="Chromosome"/>
</dbReference>
<protein>
    <submittedName>
        <fullName evidence="2">Terminase</fullName>
    </submittedName>
</protein>
<keyword evidence="1" id="KW-0812">Transmembrane</keyword>
<feature type="transmembrane region" description="Helical" evidence="1">
    <location>
        <begin position="182"/>
        <end position="206"/>
    </location>
</feature>
<dbReference type="PANTHER" id="PTHR37813:SF1">
    <property type="entry name" value="FELS-2 PROPHAGE PROTEIN"/>
    <property type="match status" value="1"/>
</dbReference>
<feature type="transmembrane region" description="Helical" evidence="1">
    <location>
        <begin position="484"/>
        <end position="513"/>
    </location>
</feature>
<dbReference type="EMBL" id="CP068073">
    <property type="protein sequence ID" value="QQS82971.1"/>
    <property type="molecule type" value="Genomic_DNA"/>
</dbReference>
<keyword evidence="1" id="KW-1133">Transmembrane helix</keyword>
<gene>
    <name evidence="2" type="ORF">I6J05_01235</name>
</gene>
<dbReference type="InterPro" id="IPR016024">
    <property type="entry name" value="ARM-type_fold"/>
</dbReference>
<dbReference type="KEGG" id="scv:A4G25_04445"/>
<dbReference type="GeneID" id="93727105"/>
<feature type="transmembrane region" description="Helical" evidence="1">
    <location>
        <begin position="445"/>
        <end position="472"/>
    </location>
</feature>
<reference evidence="2 3" key="1">
    <citation type="submission" date="2021-01" db="EMBL/GenBank/DDBJ databases">
        <title>FDA dAtabase for Regulatory Grade micrObial Sequences (FDA-ARGOS): Supporting development and validation of Infectious Disease Dx tests.</title>
        <authorList>
            <person name="Sproer C."/>
            <person name="Gronow S."/>
            <person name="Severitt S."/>
            <person name="Schroder I."/>
            <person name="Tallon L."/>
            <person name="Sadzewicz L."/>
            <person name="Zhao X."/>
            <person name="Boylan J."/>
            <person name="Ott S."/>
            <person name="Bowen H."/>
            <person name="Vavikolanu K."/>
            <person name="Mehta A."/>
            <person name="Aluvathingal J."/>
            <person name="Nadendla S."/>
            <person name="Lowell S."/>
            <person name="Myers T."/>
            <person name="Yan Y."/>
            <person name="Sichtig H."/>
        </authorList>
    </citation>
    <scope>NUCLEOTIDE SEQUENCE [LARGE SCALE GENOMIC DNA]</scope>
    <source>
        <strain evidence="2 3">FDAARGOS_1148</strain>
    </source>
</reference>
<sequence>MEKNFFARINAIIKDFERGVRKAQRLAKTSVPNEIETEIKANTTKFQRALTRAKAMAQKWREHKVEIDADASPVKRAILTTKALLRTIRKHTIKIDTDVNKFDVLKAKMIRTWHDGGRALGDFSDKMDHLAGRIRSFGTVFGQQIKGVIVASFQALIPIIAGLVPVIMAVGNALKVVTGGAIALAGAVGIAAGGFVGFGAMAISAIKMLNDGTLQVTKETQAYQRALDGVKDTWSDIIKQNQAQIFNAMANGLNAIKVSLKGLTPFLSGVSNVMEKASQDMLEWAKSSKVAKKFFNEMGTTGVSIFADLVKASGQFGSGLISMFTQLMPLFKWSSQWLQRLGEDFNKWVNSAKGQNAIKQFMEYTKTNLPIIGNIFKNTFAGINNLLKAFGQNSTNIFKWLEQMTAKFREWSETVGKSEGFKKFVQYVQENGPVIMKLIGDIVRILVAFGTAMAPIASALLKLIGAVASFTASLLENHPNVARFFGILTILAGAFWALLAPIMFISSVLTNVFGVTLLQALGHIVKFMKTSSLLKGILNIVKGAFSLLLSPIGNLTRLLPILGTVFSALTGPIGIIIGVIVALIGIIVWLWKTNEGFRNMIIGAWNGIKEAIGNAIQGIIDWFMQLWQNIQQTLQPIIPLLQLVGNFIMQVLGGIVYAAIMGVIFAFQSLWNAVSIIFTAIGGIISVVVQIIVGLFTILIQLLTGDFSGAWITLQTTISNVMNTIWSTLTSIWDQISTFIFNTLNNILGTNITSWGQIWSAITGFVTKIWNSVSSWFSRTVEAVRQKMSEAWNAVVSKGQQWVDSIKQTMSNFLSSVKQKFWDVVNACRQGMEDAVNAIRNFFGKFGEVGRYLMEGLANGIKDGIDWVVNAAKGVAERAVSAAKSALGIHSPSKVFKGIGQFVSQGLGIGIANQAYKAVDAVKSMSNQMVNAFDADLEPSFDVGGLGASIAGQVDGFITDDVRHSIQENSRPIVNIEVRNEGDLEYIRSVIKDMDAKDYYT</sequence>
<evidence type="ECO:0000313" key="2">
    <source>
        <dbReference type="EMBL" id="QQS82971.1"/>
    </source>
</evidence>
<feature type="transmembrane region" description="Helical" evidence="1">
    <location>
        <begin position="148"/>
        <end position="170"/>
    </location>
</feature>
<keyword evidence="3" id="KW-1185">Reference proteome</keyword>
<name>A0AB37H0I5_9STAP</name>
<evidence type="ECO:0000256" key="1">
    <source>
        <dbReference type="SAM" id="Phobius"/>
    </source>
</evidence>
<dbReference type="SUPFAM" id="SSF48371">
    <property type="entry name" value="ARM repeat"/>
    <property type="match status" value="1"/>
</dbReference>
<feature type="transmembrane region" description="Helical" evidence="1">
    <location>
        <begin position="533"/>
        <end position="552"/>
    </location>
</feature>
<feature type="transmembrane region" description="Helical" evidence="1">
    <location>
        <begin position="647"/>
        <end position="667"/>
    </location>
</feature>
<feature type="transmembrane region" description="Helical" evidence="1">
    <location>
        <begin position="558"/>
        <end position="591"/>
    </location>
</feature>
<organism evidence="2 3">
    <name type="scientific">Staphylococcus condimenti</name>
    <dbReference type="NCBI Taxonomy" id="70255"/>
    <lineage>
        <taxon>Bacteria</taxon>
        <taxon>Bacillati</taxon>
        <taxon>Bacillota</taxon>
        <taxon>Bacilli</taxon>
        <taxon>Bacillales</taxon>
        <taxon>Staphylococcaceae</taxon>
        <taxon>Staphylococcus</taxon>
    </lineage>
</organism>
<feature type="transmembrane region" description="Helical" evidence="1">
    <location>
        <begin position="673"/>
        <end position="700"/>
    </location>
</feature>
<proteinExistence type="predicted"/>
<dbReference type="PANTHER" id="PTHR37813">
    <property type="entry name" value="FELS-2 PROPHAGE PROTEIN"/>
    <property type="match status" value="1"/>
</dbReference>
<evidence type="ECO:0000313" key="3">
    <source>
        <dbReference type="Proteomes" id="UP000595942"/>
    </source>
</evidence>
<accession>A0AB37H0I5</accession>
<dbReference type="AlphaFoldDB" id="A0AB37H0I5"/>